<dbReference type="SUPFAM" id="SSF52540">
    <property type="entry name" value="P-loop containing nucleoside triphosphate hydrolases"/>
    <property type="match status" value="1"/>
</dbReference>
<feature type="domain" description="Endonuclease GajA/Old nuclease/RecF-like AAA" evidence="1">
    <location>
        <begin position="1"/>
        <end position="48"/>
    </location>
</feature>
<evidence type="ECO:0000259" key="1">
    <source>
        <dbReference type="Pfam" id="PF13175"/>
    </source>
</evidence>
<dbReference type="GO" id="GO:0016887">
    <property type="term" value="F:ATP hydrolysis activity"/>
    <property type="evidence" value="ECO:0007669"/>
    <property type="project" value="InterPro"/>
</dbReference>
<dbReference type="Gene3D" id="3.40.50.300">
    <property type="entry name" value="P-loop containing nucleotide triphosphate hydrolases"/>
    <property type="match status" value="1"/>
</dbReference>
<reference evidence="3" key="2">
    <citation type="journal article" date="2021" name="Genome Biol. Evol.">
        <title>Developing a high-quality reference genome for a parasitic bivalve with doubly uniparental inheritance (Bivalvia: Unionida).</title>
        <authorList>
            <person name="Smith C.H."/>
        </authorList>
    </citation>
    <scope>NUCLEOTIDE SEQUENCE</scope>
    <source>
        <strain evidence="3">CHS0354</strain>
        <tissue evidence="3">Mantle</tissue>
    </source>
</reference>
<dbReference type="PANTHER" id="PTHR32182">
    <property type="entry name" value="DNA REPLICATION AND REPAIR PROTEIN RECF"/>
    <property type="match status" value="1"/>
</dbReference>
<dbReference type="GO" id="GO:0005524">
    <property type="term" value="F:ATP binding"/>
    <property type="evidence" value="ECO:0007669"/>
    <property type="project" value="InterPro"/>
</dbReference>
<dbReference type="Pfam" id="PF13304">
    <property type="entry name" value="AAA_21"/>
    <property type="match status" value="1"/>
</dbReference>
<sequence>MAIHSIKIRNFKSIRETEDIQIKGMNVLIGPNGAGKSNFISFFKFLNRVYEQQIQLYISQNGRAENFLYFGRKGSDFLTGKIVFDNDWKNEYAFKMVPDQTGNLIFAEEWCNFTRPGETSKNRSQISIGGNPETAMKTDDGYRNKYLRSQFKGFKLFHFHDTSFNSKVKQPSGTTDYANLSEDGGNLAAFLYRLQESSPQHFKIIERVIQSIAPFFDKFYLQPDEINPQQLFLRWREKGSDQLFTAHNLSDGTLRMICLTTLLMQPHLPSVIIIDEPELGLHPFAIHKLAAMLKSASTKTQIIVSTQSINLVDLFTADDVIVVERENNQTVFKRQSEDALAAWREEYSLGQTEKEFVTNLIYPYLFTCGISNVRTITIETSPGFKGGDVRYVARYKKNIQTTLRGQEDLIATSLIDYYRLRNDFPNYAESRLLATPQQRIALIEQGCFDDINDPRFIPYIQLHEFEGLLFSAPNGFHELFPDLPNANRNELIQTIQEFPNPEMINDRPTHAPSKRLARLIPNYEKPLYGGMIALENGFNVIMEKCPRFRNWIETLIQRMTA</sequence>
<dbReference type="CDD" id="cd00267">
    <property type="entry name" value="ABC_ATPase"/>
    <property type="match status" value="1"/>
</dbReference>
<dbReference type="InterPro" id="IPR027417">
    <property type="entry name" value="P-loop_NTPase"/>
</dbReference>
<gene>
    <name evidence="3" type="ORF">CHS0354_024184</name>
</gene>
<evidence type="ECO:0000313" key="3">
    <source>
        <dbReference type="EMBL" id="KAK3582630.1"/>
    </source>
</evidence>
<evidence type="ECO:0008006" key="5">
    <source>
        <dbReference type="Google" id="ProtNLM"/>
    </source>
</evidence>
<dbReference type="AlphaFoldDB" id="A0AAE0VMZ1"/>
<dbReference type="InterPro" id="IPR025455">
    <property type="entry name" value="DUF4276"/>
</dbReference>
<dbReference type="InterPro" id="IPR003959">
    <property type="entry name" value="ATPase_AAA_core"/>
</dbReference>
<feature type="domain" description="ATPase AAA-type core" evidence="2">
    <location>
        <begin position="206"/>
        <end position="313"/>
    </location>
</feature>
<comment type="caution">
    <text evidence="3">The sequence shown here is derived from an EMBL/GenBank/DDBJ whole genome shotgun (WGS) entry which is preliminary data.</text>
</comment>
<keyword evidence="4" id="KW-1185">Reference proteome</keyword>
<evidence type="ECO:0000313" key="4">
    <source>
        <dbReference type="Proteomes" id="UP001195483"/>
    </source>
</evidence>
<evidence type="ECO:0000259" key="2">
    <source>
        <dbReference type="Pfam" id="PF13304"/>
    </source>
</evidence>
<proteinExistence type="predicted"/>
<dbReference type="GO" id="GO:0000731">
    <property type="term" value="P:DNA synthesis involved in DNA repair"/>
    <property type="evidence" value="ECO:0007669"/>
    <property type="project" value="TreeGrafter"/>
</dbReference>
<dbReference type="EMBL" id="JAEAOA010001427">
    <property type="protein sequence ID" value="KAK3582630.1"/>
    <property type="molecule type" value="Genomic_DNA"/>
</dbReference>
<organism evidence="3 4">
    <name type="scientific">Potamilus streckersoni</name>
    <dbReference type="NCBI Taxonomy" id="2493646"/>
    <lineage>
        <taxon>Eukaryota</taxon>
        <taxon>Metazoa</taxon>
        <taxon>Spiralia</taxon>
        <taxon>Lophotrochozoa</taxon>
        <taxon>Mollusca</taxon>
        <taxon>Bivalvia</taxon>
        <taxon>Autobranchia</taxon>
        <taxon>Heteroconchia</taxon>
        <taxon>Palaeoheterodonta</taxon>
        <taxon>Unionida</taxon>
        <taxon>Unionoidea</taxon>
        <taxon>Unionidae</taxon>
        <taxon>Ambleminae</taxon>
        <taxon>Lampsilini</taxon>
        <taxon>Potamilus</taxon>
    </lineage>
</organism>
<dbReference type="Proteomes" id="UP001195483">
    <property type="component" value="Unassembled WGS sequence"/>
</dbReference>
<dbReference type="Pfam" id="PF13175">
    <property type="entry name" value="AAA_15"/>
    <property type="match status" value="1"/>
</dbReference>
<dbReference type="InterPro" id="IPR041685">
    <property type="entry name" value="AAA_GajA/Old/RecF-like"/>
</dbReference>
<dbReference type="Pfam" id="PF14103">
    <property type="entry name" value="DUF4276"/>
    <property type="match status" value="1"/>
</dbReference>
<accession>A0AAE0VMZ1</accession>
<dbReference type="PANTHER" id="PTHR32182:SF22">
    <property type="entry name" value="ATP-DEPENDENT ENDONUCLEASE, OLD FAMILY-RELATED"/>
    <property type="match status" value="1"/>
</dbReference>
<dbReference type="GO" id="GO:0006302">
    <property type="term" value="P:double-strand break repair"/>
    <property type="evidence" value="ECO:0007669"/>
    <property type="project" value="TreeGrafter"/>
</dbReference>
<reference evidence="3" key="1">
    <citation type="journal article" date="2021" name="Genome Biol. Evol.">
        <title>A High-Quality Reference Genome for a Parasitic Bivalve with Doubly Uniparental Inheritance (Bivalvia: Unionida).</title>
        <authorList>
            <person name="Smith C.H."/>
        </authorList>
    </citation>
    <scope>NUCLEOTIDE SEQUENCE</scope>
    <source>
        <strain evidence="3">CHS0354</strain>
    </source>
</reference>
<name>A0AAE0VMZ1_9BIVA</name>
<protein>
    <recommendedName>
        <fullName evidence="5">ATPase AAA-type core domain-containing protein</fullName>
    </recommendedName>
</protein>
<reference evidence="3" key="3">
    <citation type="submission" date="2023-05" db="EMBL/GenBank/DDBJ databases">
        <authorList>
            <person name="Smith C.H."/>
        </authorList>
    </citation>
    <scope>NUCLEOTIDE SEQUENCE</scope>
    <source>
        <strain evidence="3">CHS0354</strain>
        <tissue evidence="3">Mantle</tissue>
    </source>
</reference>